<protein>
    <submittedName>
        <fullName evidence="1">Uncharacterized protein</fullName>
    </submittedName>
</protein>
<proteinExistence type="predicted"/>
<dbReference type="AlphaFoldDB" id="A0A6A6EJ57"/>
<reference evidence="1" key="1">
    <citation type="journal article" date="2020" name="Stud. Mycol.">
        <title>101 Dothideomycetes genomes: a test case for predicting lifestyles and emergence of pathogens.</title>
        <authorList>
            <person name="Haridas S."/>
            <person name="Albert R."/>
            <person name="Binder M."/>
            <person name="Bloem J."/>
            <person name="Labutti K."/>
            <person name="Salamov A."/>
            <person name="Andreopoulos B."/>
            <person name="Baker S."/>
            <person name="Barry K."/>
            <person name="Bills G."/>
            <person name="Bluhm B."/>
            <person name="Cannon C."/>
            <person name="Castanera R."/>
            <person name="Culley D."/>
            <person name="Daum C."/>
            <person name="Ezra D."/>
            <person name="Gonzalez J."/>
            <person name="Henrissat B."/>
            <person name="Kuo A."/>
            <person name="Liang C."/>
            <person name="Lipzen A."/>
            <person name="Lutzoni F."/>
            <person name="Magnuson J."/>
            <person name="Mondo S."/>
            <person name="Nolan M."/>
            <person name="Ohm R."/>
            <person name="Pangilinan J."/>
            <person name="Park H.-J."/>
            <person name="Ramirez L."/>
            <person name="Alfaro M."/>
            <person name="Sun H."/>
            <person name="Tritt A."/>
            <person name="Yoshinaga Y."/>
            <person name="Zwiers L.-H."/>
            <person name="Turgeon B."/>
            <person name="Goodwin S."/>
            <person name="Spatafora J."/>
            <person name="Crous P."/>
            <person name="Grigoriev I."/>
        </authorList>
    </citation>
    <scope>NUCLEOTIDE SEQUENCE</scope>
    <source>
        <strain evidence="1">CBS 207.26</strain>
    </source>
</reference>
<name>A0A6A6EJ57_9PEZI</name>
<gene>
    <name evidence="1" type="ORF">K469DRAFT_720417</name>
</gene>
<evidence type="ECO:0000313" key="1">
    <source>
        <dbReference type="EMBL" id="KAF2191411.1"/>
    </source>
</evidence>
<dbReference type="Proteomes" id="UP000800200">
    <property type="component" value="Unassembled WGS sequence"/>
</dbReference>
<organism evidence="1 2">
    <name type="scientific">Zopfia rhizophila CBS 207.26</name>
    <dbReference type="NCBI Taxonomy" id="1314779"/>
    <lineage>
        <taxon>Eukaryota</taxon>
        <taxon>Fungi</taxon>
        <taxon>Dikarya</taxon>
        <taxon>Ascomycota</taxon>
        <taxon>Pezizomycotina</taxon>
        <taxon>Dothideomycetes</taxon>
        <taxon>Dothideomycetes incertae sedis</taxon>
        <taxon>Zopfiaceae</taxon>
        <taxon>Zopfia</taxon>
    </lineage>
</organism>
<keyword evidence="2" id="KW-1185">Reference proteome</keyword>
<accession>A0A6A6EJ57</accession>
<sequence length="55" mass="6346">MHATSSAVKYSKEKKGGESILSNFFWFFLYERASCIRAWQFGGIENSDSVIMRAY</sequence>
<dbReference type="EMBL" id="ML994617">
    <property type="protein sequence ID" value="KAF2191411.1"/>
    <property type="molecule type" value="Genomic_DNA"/>
</dbReference>
<evidence type="ECO:0000313" key="2">
    <source>
        <dbReference type="Proteomes" id="UP000800200"/>
    </source>
</evidence>